<accession>A0A1H4H1M8</accession>
<dbReference type="Proteomes" id="UP000198850">
    <property type="component" value="Unassembled WGS sequence"/>
</dbReference>
<sequence length="279" mass="31007">MKSLFIASICVLGLAVQLKAQPKKSGAIQFESTFDPAAMAAANGIRLSDQALARMPRNSVSNFELLFNQTNASYMPVEDTEDSNNSAGQGGGMRFGGFGGANRDYYYSFTDHQLAEVFDLNDTTFVIQDKLGDHSQTGFGMQQPAPVIEYVRTDETKNILGFTCHKVTVKTTIKRKIMEEEKVFTDETNVWFTNDLGFDFSPNPGFWTEGAVLAIEGKGTHIYAKSVEFRNVSAKDVSLPKKLVPITQEEFRQKMEARRKQFRGNRTGANGPVRTITIN</sequence>
<dbReference type="STRING" id="425514.SAMN05443550_112125"/>
<reference evidence="1 2" key="1">
    <citation type="submission" date="2016-10" db="EMBL/GenBank/DDBJ databases">
        <authorList>
            <person name="de Groot N.N."/>
        </authorList>
    </citation>
    <scope>NUCLEOTIDE SEQUENCE [LARGE SCALE GENOMIC DNA]</scope>
    <source>
        <strain evidence="1 2">DSM 19033</strain>
    </source>
</reference>
<dbReference type="RefSeq" id="WP_090559419.1">
    <property type="nucleotide sequence ID" value="NZ_FNRA01000012.1"/>
</dbReference>
<dbReference type="AlphaFoldDB" id="A0A1H4H1M8"/>
<evidence type="ECO:0000313" key="1">
    <source>
        <dbReference type="EMBL" id="SEB15230.1"/>
    </source>
</evidence>
<evidence type="ECO:0000313" key="2">
    <source>
        <dbReference type="Proteomes" id="UP000198850"/>
    </source>
</evidence>
<dbReference type="OrthoDB" id="647623at2"/>
<protein>
    <submittedName>
        <fullName evidence="1">GLPGLI family protein</fullName>
    </submittedName>
</protein>
<keyword evidence="2" id="KW-1185">Reference proteome</keyword>
<gene>
    <name evidence="1" type="ORF">SAMN05443550_112125</name>
</gene>
<name>A0A1H4H1M8_9SPHI</name>
<proteinExistence type="predicted"/>
<dbReference type="EMBL" id="FNRA01000012">
    <property type="protein sequence ID" value="SEB15230.1"/>
    <property type="molecule type" value="Genomic_DNA"/>
</dbReference>
<organism evidence="1 2">
    <name type="scientific">Pedobacter hartonius</name>
    <dbReference type="NCBI Taxonomy" id="425514"/>
    <lineage>
        <taxon>Bacteria</taxon>
        <taxon>Pseudomonadati</taxon>
        <taxon>Bacteroidota</taxon>
        <taxon>Sphingobacteriia</taxon>
        <taxon>Sphingobacteriales</taxon>
        <taxon>Sphingobacteriaceae</taxon>
        <taxon>Pedobacter</taxon>
    </lineage>
</organism>